<name>A0A1C2J276_ACITH</name>
<dbReference type="Proteomes" id="UP000094893">
    <property type="component" value="Unassembled WGS sequence"/>
</dbReference>
<evidence type="ECO:0000313" key="3">
    <source>
        <dbReference type="Proteomes" id="UP000094893"/>
    </source>
</evidence>
<keyword evidence="1" id="KW-0472">Membrane</keyword>
<protein>
    <submittedName>
        <fullName evidence="2">Uncharacterized protein</fullName>
    </submittedName>
</protein>
<reference evidence="2 3" key="1">
    <citation type="journal article" date="2016" name="Int. J. Mol. Sci.">
        <title>Comparative genomics of the extreme acidophile Acidithiobacillus thiooxidans reveals intraspecific divergence and niche adaptation.</title>
        <authorList>
            <person name="Zhang X."/>
            <person name="Feng X."/>
            <person name="Tao J."/>
            <person name="Ma L."/>
            <person name="Xiao Y."/>
            <person name="Liang Y."/>
            <person name="Liu X."/>
            <person name="Yin H."/>
        </authorList>
    </citation>
    <scope>NUCLEOTIDE SEQUENCE [LARGE SCALE GENOMIC DNA]</scope>
    <source>
        <strain evidence="2 3">A02</strain>
    </source>
</reference>
<keyword evidence="1" id="KW-0812">Transmembrane</keyword>
<dbReference type="AlphaFoldDB" id="A0A1C2J276"/>
<comment type="caution">
    <text evidence="2">The sequence shown here is derived from an EMBL/GenBank/DDBJ whole genome shotgun (WGS) entry which is preliminary data.</text>
</comment>
<feature type="transmembrane region" description="Helical" evidence="1">
    <location>
        <begin position="118"/>
        <end position="140"/>
    </location>
</feature>
<evidence type="ECO:0000256" key="1">
    <source>
        <dbReference type="SAM" id="Phobius"/>
    </source>
</evidence>
<dbReference type="RefSeq" id="WP_024895494.1">
    <property type="nucleotide sequence ID" value="NZ_JAVKVP010000005.1"/>
</dbReference>
<feature type="transmembrane region" description="Helical" evidence="1">
    <location>
        <begin position="20"/>
        <end position="40"/>
    </location>
</feature>
<keyword evidence="1" id="KW-1133">Transmembrane helix</keyword>
<gene>
    <name evidence="2" type="ORF">A6P07_17295</name>
</gene>
<organism evidence="2 3">
    <name type="scientific">Acidithiobacillus thiooxidans</name>
    <name type="common">Thiobacillus thiooxidans</name>
    <dbReference type="NCBI Taxonomy" id="930"/>
    <lineage>
        <taxon>Bacteria</taxon>
        <taxon>Pseudomonadati</taxon>
        <taxon>Pseudomonadota</taxon>
        <taxon>Acidithiobacillia</taxon>
        <taxon>Acidithiobacillales</taxon>
        <taxon>Acidithiobacillaceae</taxon>
        <taxon>Acidithiobacillus</taxon>
    </lineage>
</organism>
<dbReference type="EMBL" id="LWSA01000268">
    <property type="protein sequence ID" value="OCX69032.1"/>
    <property type="molecule type" value="Genomic_DNA"/>
</dbReference>
<sequence>MNLNKIEKIIHICIDSFSEISILSIPVLIYLFFIVIRIYSGDFAEIALEMSLMSIIYYSDSVLIAKRINHNTWNVAINVMLIVLIIFASSLFTLELLANGTKTAALVFQKKSDAYIDMQIANIMLIVGGFVANLVLRIVVRIQGNVVGE</sequence>
<feature type="transmembrane region" description="Helical" evidence="1">
    <location>
        <begin position="46"/>
        <end position="65"/>
    </location>
</feature>
<feature type="transmembrane region" description="Helical" evidence="1">
    <location>
        <begin position="77"/>
        <end position="98"/>
    </location>
</feature>
<evidence type="ECO:0000313" key="2">
    <source>
        <dbReference type="EMBL" id="OCX69032.1"/>
    </source>
</evidence>
<accession>A0A1C2J276</accession>
<proteinExistence type="predicted"/>